<gene>
    <name evidence="1" type="ORF">N7469_005567</name>
</gene>
<reference evidence="1" key="1">
    <citation type="submission" date="2022-11" db="EMBL/GenBank/DDBJ databases">
        <authorList>
            <person name="Petersen C."/>
        </authorList>
    </citation>
    <scope>NUCLEOTIDE SEQUENCE</scope>
    <source>
        <strain evidence="1">IBT 23319</strain>
    </source>
</reference>
<comment type="caution">
    <text evidence="1">The sequence shown here is derived from an EMBL/GenBank/DDBJ whole genome shotgun (WGS) entry which is preliminary data.</text>
</comment>
<dbReference type="RefSeq" id="XP_056501301.1">
    <property type="nucleotide sequence ID" value="XM_056644487.1"/>
</dbReference>
<protein>
    <submittedName>
        <fullName evidence="1">Uncharacterized protein</fullName>
    </submittedName>
</protein>
<evidence type="ECO:0000313" key="1">
    <source>
        <dbReference type="EMBL" id="KAJ5233801.1"/>
    </source>
</evidence>
<dbReference type="GeneID" id="81383654"/>
<keyword evidence="2" id="KW-1185">Reference proteome</keyword>
<sequence>MVLVDSECSSSFFQPESIPAGRSFLMNMWAGNRDPEHFKSLMLAQGLSTMDMARKHGYVPVHISPIVNFLAFHVRESASVNLKGKPILDTIDCNSVTARMVTQAKPFKVKFIPRNAKRLEGWISSSFEKTAHLQA</sequence>
<reference evidence="1" key="2">
    <citation type="journal article" date="2023" name="IMA Fungus">
        <title>Comparative genomic study of the Penicillium genus elucidates a diverse pangenome and 15 lateral gene transfer events.</title>
        <authorList>
            <person name="Petersen C."/>
            <person name="Sorensen T."/>
            <person name="Nielsen M.R."/>
            <person name="Sondergaard T.E."/>
            <person name="Sorensen J.L."/>
            <person name="Fitzpatrick D.A."/>
            <person name="Frisvad J.C."/>
            <person name="Nielsen K.L."/>
        </authorList>
    </citation>
    <scope>NUCLEOTIDE SEQUENCE</scope>
    <source>
        <strain evidence="1">IBT 23319</strain>
    </source>
</reference>
<dbReference type="EMBL" id="JAPQKT010000004">
    <property type="protein sequence ID" value="KAJ5233801.1"/>
    <property type="molecule type" value="Genomic_DNA"/>
</dbReference>
<dbReference type="Proteomes" id="UP001147733">
    <property type="component" value="Unassembled WGS sequence"/>
</dbReference>
<dbReference type="OrthoDB" id="1055148at2759"/>
<proteinExistence type="predicted"/>
<evidence type="ECO:0000313" key="2">
    <source>
        <dbReference type="Proteomes" id="UP001147733"/>
    </source>
</evidence>
<name>A0A9W9P1Y7_PENCI</name>
<dbReference type="AlphaFoldDB" id="A0A9W9P1Y7"/>
<organism evidence="1 2">
    <name type="scientific">Penicillium citrinum</name>
    <dbReference type="NCBI Taxonomy" id="5077"/>
    <lineage>
        <taxon>Eukaryota</taxon>
        <taxon>Fungi</taxon>
        <taxon>Dikarya</taxon>
        <taxon>Ascomycota</taxon>
        <taxon>Pezizomycotina</taxon>
        <taxon>Eurotiomycetes</taxon>
        <taxon>Eurotiomycetidae</taxon>
        <taxon>Eurotiales</taxon>
        <taxon>Aspergillaceae</taxon>
        <taxon>Penicillium</taxon>
    </lineage>
</organism>
<accession>A0A9W9P1Y7</accession>